<keyword evidence="3 5" id="KW-0540">Nuclease</keyword>
<dbReference type="Proteomes" id="UP000295197">
    <property type="component" value="Unassembled WGS sequence"/>
</dbReference>
<dbReference type="GO" id="GO:0004518">
    <property type="term" value="F:nuclease activity"/>
    <property type="evidence" value="ECO:0007669"/>
    <property type="project" value="UniProtKB-KW"/>
</dbReference>
<evidence type="ECO:0000256" key="2">
    <source>
        <dbReference type="ARBA" id="ARBA00022517"/>
    </source>
</evidence>
<reference evidence="7 8" key="1">
    <citation type="submission" date="2019-03" db="EMBL/GenBank/DDBJ databases">
        <title>Genomic Encyclopedia of Type Strains, Phase IV (KMG-IV): sequencing the most valuable type-strain genomes for metagenomic binning, comparative biology and taxonomic classification.</title>
        <authorList>
            <person name="Goeker M."/>
        </authorList>
    </citation>
    <scope>NUCLEOTIDE SEQUENCE [LARGE SCALE GENOMIC DNA]</scope>
    <source>
        <strain evidence="7 8">DSM 22362</strain>
    </source>
</reference>
<dbReference type="Pfam" id="PF03652">
    <property type="entry name" value="RuvX"/>
    <property type="match status" value="1"/>
</dbReference>
<dbReference type="Gene3D" id="3.30.420.140">
    <property type="entry name" value="YqgF/RNase H-like domain"/>
    <property type="match status" value="1"/>
</dbReference>
<dbReference type="InterPro" id="IPR005227">
    <property type="entry name" value="YqgF"/>
</dbReference>
<dbReference type="GO" id="GO:0000967">
    <property type="term" value="P:rRNA 5'-end processing"/>
    <property type="evidence" value="ECO:0007669"/>
    <property type="project" value="UniProtKB-UniRule"/>
</dbReference>
<gene>
    <name evidence="7" type="ORF">EDC17_10511</name>
</gene>
<dbReference type="EC" id="3.1.-.-" evidence="5"/>
<keyword evidence="4 5" id="KW-0378">Hydrolase</keyword>
<dbReference type="SUPFAM" id="SSF53098">
    <property type="entry name" value="Ribonuclease H-like"/>
    <property type="match status" value="1"/>
</dbReference>
<dbReference type="NCBIfam" id="TIGR00250">
    <property type="entry name" value="RNAse_H_YqgF"/>
    <property type="match status" value="1"/>
</dbReference>
<keyword evidence="8" id="KW-1185">Reference proteome</keyword>
<feature type="domain" description="YqgF/RNase H-like" evidence="6">
    <location>
        <begin position="1"/>
        <end position="99"/>
    </location>
</feature>
<comment type="function">
    <text evidence="5">Could be a nuclease involved in processing of the 5'-end of pre-16S rRNA.</text>
</comment>
<organism evidence="7 8">
    <name type="scientific">Sphingobacterium alimentarium</name>
    <dbReference type="NCBI Taxonomy" id="797292"/>
    <lineage>
        <taxon>Bacteria</taxon>
        <taxon>Pseudomonadati</taxon>
        <taxon>Bacteroidota</taxon>
        <taxon>Sphingobacteriia</taxon>
        <taxon>Sphingobacteriales</taxon>
        <taxon>Sphingobacteriaceae</taxon>
        <taxon>Sphingobacterium</taxon>
    </lineage>
</organism>
<dbReference type="PANTHER" id="PTHR33317">
    <property type="entry name" value="POLYNUCLEOTIDYL TRANSFERASE, RIBONUCLEASE H-LIKE SUPERFAMILY PROTEIN"/>
    <property type="match status" value="1"/>
</dbReference>
<evidence type="ECO:0000256" key="5">
    <source>
        <dbReference type="HAMAP-Rule" id="MF_00651"/>
    </source>
</evidence>
<evidence type="ECO:0000256" key="3">
    <source>
        <dbReference type="ARBA" id="ARBA00022722"/>
    </source>
</evidence>
<dbReference type="OrthoDB" id="9796140at2"/>
<comment type="similarity">
    <text evidence="5">Belongs to the YqgF HJR family.</text>
</comment>
<evidence type="ECO:0000259" key="6">
    <source>
        <dbReference type="SMART" id="SM00732"/>
    </source>
</evidence>
<evidence type="ECO:0000256" key="4">
    <source>
        <dbReference type="ARBA" id="ARBA00022801"/>
    </source>
</evidence>
<dbReference type="CDD" id="cd16964">
    <property type="entry name" value="YqgF"/>
    <property type="match status" value="1"/>
</dbReference>
<evidence type="ECO:0000256" key="1">
    <source>
        <dbReference type="ARBA" id="ARBA00022490"/>
    </source>
</evidence>
<evidence type="ECO:0000313" key="7">
    <source>
        <dbReference type="EMBL" id="TCV07979.1"/>
    </source>
</evidence>
<accession>A0A4R3VSQ5</accession>
<comment type="subcellular location">
    <subcellularLocation>
        <location evidence="5">Cytoplasm</location>
    </subcellularLocation>
</comment>
<name>A0A4R3VSQ5_9SPHI</name>
<dbReference type="EMBL" id="SMBZ01000051">
    <property type="protein sequence ID" value="TCV07979.1"/>
    <property type="molecule type" value="Genomic_DNA"/>
</dbReference>
<dbReference type="InterPro" id="IPR037027">
    <property type="entry name" value="YqgF/RNaseH-like_dom_sf"/>
</dbReference>
<dbReference type="HAMAP" id="MF_00651">
    <property type="entry name" value="Nuclease_YqgF"/>
    <property type="match status" value="1"/>
</dbReference>
<keyword evidence="1 5" id="KW-0963">Cytoplasm</keyword>
<sequence>MRIMAFDYGTKRIGIAVSDPLQLIATALTTVHPQDIWSYLKDYLISEQVETFVVGKPLQMDGTDSESAQHVLGFMRRLKREYPTIQVVEVDERFTSKMASSAIAQSGMKKNKRQNKGLVDSVSATLILQTYMDTKGF</sequence>
<keyword evidence="2 5" id="KW-0690">Ribosome biogenesis</keyword>
<dbReference type="InterPro" id="IPR006641">
    <property type="entry name" value="YqgF/RNaseH-like_dom"/>
</dbReference>
<dbReference type="InterPro" id="IPR012337">
    <property type="entry name" value="RNaseH-like_sf"/>
</dbReference>
<dbReference type="PANTHER" id="PTHR33317:SF4">
    <property type="entry name" value="POLYNUCLEOTIDYL TRANSFERASE, RIBONUCLEASE H-LIKE SUPERFAMILY PROTEIN"/>
    <property type="match status" value="1"/>
</dbReference>
<dbReference type="GO" id="GO:0005829">
    <property type="term" value="C:cytosol"/>
    <property type="evidence" value="ECO:0007669"/>
    <property type="project" value="TreeGrafter"/>
</dbReference>
<proteinExistence type="inferred from homology"/>
<protein>
    <recommendedName>
        <fullName evidence="5">Putative pre-16S rRNA nuclease</fullName>
        <ecNumber evidence="5">3.1.-.-</ecNumber>
    </recommendedName>
</protein>
<dbReference type="GO" id="GO:0016788">
    <property type="term" value="F:hydrolase activity, acting on ester bonds"/>
    <property type="evidence" value="ECO:0007669"/>
    <property type="project" value="UniProtKB-UniRule"/>
</dbReference>
<comment type="caution">
    <text evidence="7">The sequence shown here is derived from an EMBL/GenBank/DDBJ whole genome shotgun (WGS) entry which is preliminary data.</text>
</comment>
<evidence type="ECO:0000313" key="8">
    <source>
        <dbReference type="Proteomes" id="UP000295197"/>
    </source>
</evidence>
<dbReference type="RefSeq" id="WP_132778762.1">
    <property type="nucleotide sequence ID" value="NZ_SMBZ01000051.1"/>
</dbReference>
<dbReference type="SMART" id="SM00732">
    <property type="entry name" value="YqgFc"/>
    <property type="match status" value="1"/>
</dbReference>
<dbReference type="AlphaFoldDB" id="A0A4R3VSQ5"/>